<feature type="non-terminal residue" evidence="1">
    <location>
        <position position="1"/>
    </location>
</feature>
<reference evidence="1 2" key="1">
    <citation type="journal article" date="2020" name="Cell">
        <title>Large-Scale Comparative Analyses of Tick Genomes Elucidate Their Genetic Diversity and Vector Capacities.</title>
        <authorList>
            <consortium name="Tick Genome and Microbiome Consortium (TIGMIC)"/>
            <person name="Jia N."/>
            <person name="Wang J."/>
            <person name="Shi W."/>
            <person name="Du L."/>
            <person name="Sun Y."/>
            <person name="Zhan W."/>
            <person name="Jiang J.F."/>
            <person name="Wang Q."/>
            <person name="Zhang B."/>
            <person name="Ji P."/>
            <person name="Bell-Sakyi L."/>
            <person name="Cui X.M."/>
            <person name="Yuan T.T."/>
            <person name="Jiang B.G."/>
            <person name="Yang W.F."/>
            <person name="Lam T.T."/>
            <person name="Chang Q.C."/>
            <person name="Ding S.J."/>
            <person name="Wang X.J."/>
            <person name="Zhu J.G."/>
            <person name="Ruan X.D."/>
            <person name="Zhao L."/>
            <person name="Wei J.T."/>
            <person name="Ye R.Z."/>
            <person name="Que T.C."/>
            <person name="Du C.H."/>
            <person name="Zhou Y.H."/>
            <person name="Cheng J.X."/>
            <person name="Dai P.F."/>
            <person name="Guo W.B."/>
            <person name="Han X.H."/>
            <person name="Huang E.J."/>
            <person name="Li L.F."/>
            <person name="Wei W."/>
            <person name="Gao Y.C."/>
            <person name="Liu J.Z."/>
            <person name="Shao H.Z."/>
            <person name="Wang X."/>
            <person name="Wang C.C."/>
            <person name="Yang T.C."/>
            <person name="Huo Q.B."/>
            <person name="Li W."/>
            <person name="Chen H.Y."/>
            <person name="Chen S.E."/>
            <person name="Zhou L.G."/>
            <person name="Ni X.B."/>
            <person name="Tian J.H."/>
            <person name="Sheng Y."/>
            <person name="Liu T."/>
            <person name="Pan Y.S."/>
            <person name="Xia L.Y."/>
            <person name="Li J."/>
            <person name="Zhao F."/>
            <person name="Cao W.C."/>
        </authorList>
    </citation>
    <scope>NUCLEOTIDE SEQUENCE [LARGE SCALE GENOMIC DNA]</scope>
    <source>
        <strain evidence="1">Iper-2018</strain>
    </source>
</reference>
<feature type="non-terminal residue" evidence="1">
    <location>
        <position position="84"/>
    </location>
</feature>
<comment type="caution">
    <text evidence="1">The sequence shown here is derived from an EMBL/GenBank/DDBJ whole genome shotgun (WGS) entry which is preliminary data.</text>
</comment>
<accession>A0AC60PGK6</accession>
<proteinExistence type="predicted"/>
<name>A0AC60PGK6_IXOPE</name>
<evidence type="ECO:0000313" key="1">
    <source>
        <dbReference type="EMBL" id="KAG0419380.1"/>
    </source>
</evidence>
<dbReference type="Proteomes" id="UP000805193">
    <property type="component" value="Unassembled WGS sequence"/>
</dbReference>
<evidence type="ECO:0000313" key="2">
    <source>
        <dbReference type="Proteomes" id="UP000805193"/>
    </source>
</evidence>
<gene>
    <name evidence="1" type="ORF">HPB47_004154</name>
</gene>
<protein>
    <submittedName>
        <fullName evidence="1">Uncharacterized protein</fullName>
    </submittedName>
</protein>
<keyword evidence="2" id="KW-1185">Reference proteome</keyword>
<dbReference type="EMBL" id="JABSTQ010010632">
    <property type="protein sequence ID" value="KAG0419380.1"/>
    <property type="molecule type" value="Genomic_DNA"/>
</dbReference>
<organism evidence="1 2">
    <name type="scientific">Ixodes persulcatus</name>
    <name type="common">Taiga tick</name>
    <dbReference type="NCBI Taxonomy" id="34615"/>
    <lineage>
        <taxon>Eukaryota</taxon>
        <taxon>Metazoa</taxon>
        <taxon>Ecdysozoa</taxon>
        <taxon>Arthropoda</taxon>
        <taxon>Chelicerata</taxon>
        <taxon>Arachnida</taxon>
        <taxon>Acari</taxon>
        <taxon>Parasitiformes</taxon>
        <taxon>Ixodida</taxon>
        <taxon>Ixodoidea</taxon>
        <taxon>Ixodidae</taxon>
        <taxon>Ixodinae</taxon>
        <taxon>Ixodes</taxon>
    </lineage>
</organism>
<sequence length="84" mass="9468">RCFTKHTKYRPLEHGESYNVPRDSKVSESCMEITCDAKRGFLEMETVVLPTRSKERQCCASGRAGAVHFQIPLIITAPIIILTT</sequence>